<dbReference type="EMBL" id="QUOT01000001">
    <property type="protein sequence ID" value="REL30222.1"/>
    <property type="molecule type" value="Genomic_DNA"/>
</dbReference>
<dbReference type="AlphaFoldDB" id="A0A3E0U2H6"/>
<feature type="domain" description="N-formyltransferase dimerization C-terminal" evidence="2">
    <location>
        <begin position="187"/>
        <end position="238"/>
    </location>
</feature>
<evidence type="ECO:0000259" key="1">
    <source>
        <dbReference type="Pfam" id="PF00551"/>
    </source>
</evidence>
<sequence length="241" mass="27079">MNILVVSDNVLLVSEFIRVTKIDCFAPFNFFYKYSSINKTPASLISLGMTAINVKTSVKEILANYDLVISAHCKQIFPKDLVSGIRCINIHPGLNPHNRGWFPQVFSIINGKPAGATVHIMDEEIDHGDIIVQSIVDLCEYDTSQTAYDKVQQAEIALIEKHLLSWINEDYIGTKPAEEGNYNGIQDFKALCELDLNQKGTLQEHLNLLRALTHGDYANAHYINDEGEKVFVKIELAKEVK</sequence>
<dbReference type="NCBIfam" id="NF005755">
    <property type="entry name" value="PRK07579.1"/>
    <property type="match status" value="1"/>
</dbReference>
<dbReference type="GO" id="GO:0005829">
    <property type="term" value="C:cytosol"/>
    <property type="evidence" value="ECO:0007669"/>
    <property type="project" value="TreeGrafter"/>
</dbReference>
<dbReference type="InterPro" id="IPR040660">
    <property type="entry name" value="N_formyltrans_C"/>
</dbReference>
<proteinExistence type="predicted"/>
<keyword evidence="3" id="KW-0808">Transferase</keyword>
<evidence type="ECO:0000313" key="3">
    <source>
        <dbReference type="EMBL" id="REL30222.1"/>
    </source>
</evidence>
<organism evidence="3 4">
    <name type="scientific">Thalassotalea euphylliae</name>
    <dbReference type="NCBI Taxonomy" id="1655234"/>
    <lineage>
        <taxon>Bacteria</taxon>
        <taxon>Pseudomonadati</taxon>
        <taxon>Pseudomonadota</taxon>
        <taxon>Gammaproteobacteria</taxon>
        <taxon>Alteromonadales</taxon>
        <taxon>Colwelliaceae</taxon>
        <taxon>Thalassotalea</taxon>
    </lineage>
</organism>
<dbReference type="InterPro" id="IPR036477">
    <property type="entry name" value="Formyl_transf_N_sf"/>
</dbReference>
<evidence type="ECO:0000259" key="2">
    <source>
        <dbReference type="Pfam" id="PF18216"/>
    </source>
</evidence>
<keyword evidence="4" id="KW-1185">Reference proteome</keyword>
<evidence type="ECO:0000313" key="4">
    <source>
        <dbReference type="Proteomes" id="UP000256899"/>
    </source>
</evidence>
<comment type="caution">
    <text evidence="3">The sequence shown here is derived from an EMBL/GenBank/DDBJ whole genome shotgun (WGS) entry which is preliminary data.</text>
</comment>
<dbReference type="PANTHER" id="PTHR11138:SF5">
    <property type="entry name" value="METHIONYL-TRNA FORMYLTRANSFERASE, MITOCHONDRIAL"/>
    <property type="match status" value="1"/>
</dbReference>
<protein>
    <submittedName>
        <fullName evidence="3">dTDP-4-amino-4,6-dideoxyglucose formyltransferase</fullName>
    </submittedName>
</protein>
<dbReference type="Gene3D" id="3.40.50.170">
    <property type="entry name" value="Formyl transferase, N-terminal domain"/>
    <property type="match status" value="1"/>
</dbReference>
<dbReference type="SUPFAM" id="SSF53328">
    <property type="entry name" value="Formyltransferase"/>
    <property type="match status" value="1"/>
</dbReference>
<dbReference type="PANTHER" id="PTHR11138">
    <property type="entry name" value="METHIONYL-TRNA FORMYLTRANSFERASE"/>
    <property type="match status" value="1"/>
</dbReference>
<dbReference type="Pfam" id="PF18216">
    <property type="entry name" value="N_formyltrans_C"/>
    <property type="match status" value="1"/>
</dbReference>
<gene>
    <name evidence="3" type="ORF">DXX94_05605</name>
</gene>
<dbReference type="GO" id="GO:0004479">
    <property type="term" value="F:methionyl-tRNA formyltransferase activity"/>
    <property type="evidence" value="ECO:0007669"/>
    <property type="project" value="TreeGrafter"/>
</dbReference>
<dbReference type="RefSeq" id="WP_116014426.1">
    <property type="nucleotide sequence ID" value="NZ_QUOT01000001.1"/>
</dbReference>
<feature type="domain" description="Formyl transferase N-terminal" evidence="1">
    <location>
        <begin position="63"/>
        <end position="159"/>
    </location>
</feature>
<reference evidence="4" key="1">
    <citation type="submission" date="2018-08" db="EMBL/GenBank/DDBJ databases">
        <title>Thalassotalea euphylliae genome.</title>
        <authorList>
            <person name="Summers S."/>
            <person name="Rice S.A."/>
            <person name="Freckelton M.L."/>
            <person name="Nedved B.T."/>
            <person name="Hadfield M.G."/>
        </authorList>
    </citation>
    <scope>NUCLEOTIDE SEQUENCE [LARGE SCALE GENOMIC DNA]</scope>
    <source>
        <strain evidence="4">H3</strain>
    </source>
</reference>
<dbReference type="Pfam" id="PF00551">
    <property type="entry name" value="Formyl_trans_N"/>
    <property type="match status" value="1"/>
</dbReference>
<dbReference type="InterPro" id="IPR002376">
    <property type="entry name" value="Formyl_transf_N"/>
</dbReference>
<dbReference type="Proteomes" id="UP000256899">
    <property type="component" value="Unassembled WGS sequence"/>
</dbReference>
<accession>A0A3E0U2H6</accession>
<name>A0A3E0U2H6_9GAMM</name>